<feature type="domain" description="Helix-turn-helix" evidence="1">
    <location>
        <begin position="32"/>
        <end position="79"/>
    </location>
</feature>
<comment type="caution">
    <text evidence="2">The sequence shown here is derived from an EMBL/GenBank/DDBJ whole genome shotgun (WGS) entry which is preliminary data.</text>
</comment>
<dbReference type="Proteomes" id="UP000194761">
    <property type="component" value="Unassembled WGS sequence"/>
</dbReference>
<dbReference type="InterPro" id="IPR010093">
    <property type="entry name" value="SinI_DNA-bd"/>
</dbReference>
<keyword evidence="3" id="KW-1185">Reference proteome</keyword>
<evidence type="ECO:0000313" key="3">
    <source>
        <dbReference type="Proteomes" id="UP000194761"/>
    </source>
</evidence>
<organism evidence="2 3">
    <name type="scientific">Streptosporangium minutum</name>
    <dbReference type="NCBI Taxonomy" id="569862"/>
    <lineage>
        <taxon>Bacteria</taxon>
        <taxon>Bacillati</taxon>
        <taxon>Actinomycetota</taxon>
        <taxon>Actinomycetes</taxon>
        <taxon>Streptosporangiales</taxon>
        <taxon>Streptosporangiaceae</taxon>
        <taxon>Streptosporangium</taxon>
    </lineage>
</organism>
<gene>
    <name evidence="2" type="ORF">CA984_00205</name>
</gene>
<dbReference type="EMBL" id="NGFP01000001">
    <property type="protein sequence ID" value="OUD00098.1"/>
    <property type="molecule type" value="Genomic_DNA"/>
</dbReference>
<name>A0A243RXZ8_9ACTN</name>
<dbReference type="GO" id="GO:0003677">
    <property type="term" value="F:DNA binding"/>
    <property type="evidence" value="ECO:0007669"/>
    <property type="project" value="InterPro"/>
</dbReference>
<proteinExistence type="predicted"/>
<dbReference type="NCBIfam" id="TIGR01764">
    <property type="entry name" value="excise"/>
    <property type="match status" value="1"/>
</dbReference>
<accession>A0A243RXZ8</accession>
<dbReference type="Pfam" id="PF12728">
    <property type="entry name" value="HTH_17"/>
    <property type="match status" value="1"/>
</dbReference>
<dbReference type="InterPro" id="IPR041657">
    <property type="entry name" value="HTH_17"/>
</dbReference>
<reference evidence="2 3" key="1">
    <citation type="submission" date="2017-05" db="EMBL/GenBank/DDBJ databases">
        <title>Biotechnological potential of actinobacteria isolated from South African environments.</title>
        <authorList>
            <person name="Le Roes-Hill M."/>
            <person name="Prins A."/>
            <person name="Durrell K.A."/>
        </authorList>
    </citation>
    <scope>NUCLEOTIDE SEQUENCE [LARGE SCALE GENOMIC DNA]</scope>
    <source>
        <strain evidence="2">M26</strain>
    </source>
</reference>
<evidence type="ECO:0000313" key="2">
    <source>
        <dbReference type="EMBL" id="OUD00098.1"/>
    </source>
</evidence>
<dbReference type="AlphaFoldDB" id="A0A243RXZ8"/>
<sequence length="95" mass="10569">MARALVAAGFAATSVDPISEPTQDDQERCKPYRVAEVARALDVHQSTVYREIESGRLKALRVGKRRGTLRIPVDAFNDYRIRLSRAAIESPDEVA</sequence>
<protein>
    <recommendedName>
        <fullName evidence="1">Helix-turn-helix domain-containing protein</fullName>
    </recommendedName>
</protein>
<evidence type="ECO:0000259" key="1">
    <source>
        <dbReference type="Pfam" id="PF12728"/>
    </source>
</evidence>